<organism evidence="1 2">
    <name type="scientific">Grallaria varia</name>
    <name type="common">variegated antpitta</name>
    <dbReference type="NCBI Taxonomy" id="117165"/>
    <lineage>
        <taxon>Eukaryota</taxon>
        <taxon>Metazoa</taxon>
        <taxon>Chordata</taxon>
        <taxon>Craniata</taxon>
        <taxon>Vertebrata</taxon>
        <taxon>Euteleostomi</taxon>
        <taxon>Archelosauria</taxon>
        <taxon>Archosauria</taxon>
        <taxon>Dinosauria</taxon>
        <taxon>Saurischia</taxon>
        <taxon>Theropoda</taxon>
        <taxon>Coelurosauria</taxon>
        <taxon>Aves</taxon>
        <taxon>Neognathae</taxon>
        <taxon>Neoaves</taxon>
        <taxon>Telluraves</taxon>
        <taxon>Australaves</taxon>
        <taxon>Passeriformes</taxon>
        <taxon>Formicariidae</taxon>
        <taxon>Grallaria</taxon>
    </lineage>
</organism>
<feature type="non-terminal residue" evidence="1">
    <location>
        <position position="80"/>
    </location>
</feature>
<proteinExistence type="predicted"/>
<dbReference type="EMBL" id="VWZG01025123">
    <property type="protein sequence ID" value="NXG26737.1"/>
    <property type="molecule type" value="Genomic_DNA"/>
</dbReference>
<protein>
    <submittedName>
        <fullName evidence="1">RBM44 protein</fullName>
    </submittedName>
</protein>
<reference evidence="1 2" key="1">
    <citation type="submission" date="2019-09" db="EMBL/GenBank/DDBJ databases">
        <title>Bird 10,000 Genomes (B10K) Project - Family phase.</title>
        <authorList>
            <person name="Zhang G."/>
        </authorList>
    </citation>
    <scope>NUCLEOTIDE SEQUENCE [LARGE SCALE GENOMIC DNA]</scope>
    <source>
        <strain evidence="1">B10K-DU-001-02</strain>
        <tissue evidence="1">Muscle</tissue>
    </source>
</reference>
<comment type="caution">
    <text evidence="1">The sequence shown here is derived from an EMBL/GenBank/DDBJ whole genome shotgun (WGS) entry which is preliminary data.</text>
</comment>
<dbReference type="AlphaFoldDB" id="A0A7K9AHE0"/>
<sequence>ENSVQQTSGSYTIDSSDTSHSPYVLSLSSFTKLIKNLEAMHPEASRVKIVRALQQVRKNNEGMLWDLPVSTIEERTSAIL</sequence>
<keyword evidence="2" id="KW-1185">Reference proteome</keyword>
<feature type="non-terminal residue" evidence="1">
    <location>
        <position position="1"/>
    </location>
</feature>
<evidence type="ECO:0000313" key="1">
    <source>
        <dbReference type="EMBL" id="NXG26737.1"/>
    </source>
</evidence>
<gene>
    <name evidence="1" type="primary">Rbm44</name>
    <name evidence="1" type="ORF">GRAVAR_R14618</name>
</gene>
<name>A0A7K9AHE0_9PASS</name>
<accession>A0A7K9AHE0</accession>
<dbReference type="Proteomes" id="UP000591535">
    <property type="component" value="Unassembled WGS sequence"/>
</dbReference>
<evidence type="ECO:0000313" key="2">
    <source>
        <dbReference type="Proteomes" id="UP000591535"/>
    </source>
</evidence>